<sequence length="189" mass="22135">MSKTFLPKYRLITISGKIAVGTTTLTKNLILVLGWKHINIGAIQREYDRQHQLHENKIGALSRTDDHEKEIDAMTEQMLKTEKKIIYEAWLAGFFARTHKDILKVLLICSHDEIRVDRVANRDNVTVKQAKHWIKQRENENTTKWKKLYGNYDFWSHQYFDLVIDTYESGQLETVGKVLDKIGYKGQSK</sequence>
<dbReference type="InterPro" id="IPR027417">
    <property type="entry name" value="P-loop_NTPase"/>
</dbReference>
<comment type="caution">
    <text evidence="1">The sequence shown here is derived from an EMBL/GenBank/DDBJ whole genome shotgun (WGS) entry which is preliminary data.</text>
</comment>
<dbReference type="SUPFAM" id="SSF52540">
    <property type="entry name" value="P-loop containing nucleoside triphosphate hydrolases"/>
    <property type="match status" value="1"/>
</dbReference>
<dbReference type="AlphaFoldDB" id="A0A0G0BD09"/>
<dbReference type="Pfam" id="PF13189">
    <property type="entry name" value="Cytidylate_kin2"/>
    <property type="match status" value="1"/>
</dbReference>
<name>A0A0G0BD09_9BACT</name>
<dbReference type="STRING" id="1618477.UR54_C0001G0031"/>
<evidence type="ECO:0000313" key="2">
    <source>
        <dbReference type="Proteomes" id="UP000034688"/>
    </source>
</evidence>
<gene>
    <name evidence="1" type="ORF">UR54_C0001G0031</name>
</gene>
<evidence type="ECO:0000313" key="1">
    <source>
        <dbReference type="EMBL" id="KKP61491.1"/>
    </source>
</evidence>
<dbReference type="Gene3D" id="3.40.50.300">
    <property type="entry name" value="P-loop containing nucleotide triphosphate hydrolases"/>
    <property type="match status" value="1"/>
</dbReference>
<accession>A0A0G0BD09</accession>
<dbReference type="EMBL" id="LBPP01000001">
    <property type="protein sequence ID" value="KKP61491.1"/>
    <property type="molecule type" value="Genomic_DNA"/>
</dbReference>
<protein>
    <recommendedName>
        <fullName evidence="3">Cytidylate kinase</fullName>
    </recommendedName>
</protein>
<evidence type="ECO:0008006" key="3">
    <source>
        <dbReference type="Google" id="ProtNLM"/>
    </source>
</evidence>
<dbReference type="Proteomes" id="UP000034688">
    <property type="component" value="Unassembled WGS sequence"/>
</dbReference>
<reference evidence="1 2" key="1">
    <citation type="journal article" date="2015" name="Nature">
        <title>rRNA introns, odd ribosomes, and small enigmatic genomes across a large radiation of phyla.</title>
        <authorList>
            <person name="Brown C.T."/>
            <person name="Hug L.A."/>
            <person name="Thomas B.C."/>
            <person name="Sharon I."/>
            <person name="Castelle C.J."/>
            <person name="Singh A."/>
            <person name="Wilkins M.J."/>
            <person name="Williams K.H."/>
            <person name="Banfield J.F."/>
        </authorList>
    </citation>
    <scope>NUCLEOTIDE SEQUENCE [LARGE SCALE GENOMIC DNA]</scope>
</reference>
<organism evidence="1 2">
    <name type="scientific">Candidatus Roizmanbacteria bacterium GW2011_GWA2_34_18</name>
    <dbReference type="NCBI Taxonomy" id="1618477"/>
    <lineage>
        <taxon>Bacteria</taxon>
        <taxon>Candidatus Roizmaniibacteriota</taxon>
    </lineage>
</organism>
<dbReference type="PATRIC" id="fig|1618477.3.peg.30"/>
<proteinExistence type="predicted"/>